<dbReference type="Proteomes" id="UP000051547">
    <property type="component" value="Unassembled WGS sequence"/>
</dbReference>
<evidence type="ECO:0000313" key="1">
    <source>
        <dbReference type="EMBL" id="KRO79443.1"/>
    </source>
</evidence>
<evidence type="ECO:0008006" key="3">
    <source>
        <dbReference type="Google" id="ProtNLM"/>
    </source>
</evidence>
<organism evidence="1 2">
    <name type="scientific">OM182 bacterium BACL3 MAG-120920-bin41</name>
    <dbReference type="NCBI Taxonomy" id="1655580"/>
    <lineage>
        <taxon>Bacteria</taxon>
        <taxon>Pseudomonadati</taxon>
        <taxon>Pseudomonadota</taxon>
        <taxon>Gammaproteobacteria</taxon>
        <taxon>OMG group</taxon>
        <taxon>OM182 clade</taxon>
    </lineage>
</organism>
<evidence type="ECO:0000313" key="2">
    <source>
        <dbReference type="Proteomes" id="UP000051547"/>
    </source>
</evidence>
<dbReference type="SMART" id="SM00028">
    <property type="entry name" value="TPR"/>
    <property type="match status" value="3"/>
</dbReference>
<dbReference type="InterPro" id="IPR019734">
    <property type="entry name" value="TPR_rpt"/>
</dbReference>
<accession>A0A0R2T3R6</accession>
<proteinExistence type="predicted"/>
<dbReference type="InterPro" id="IPR011990">
    <property type="entry name" value="TPR-like_helical_dom_sf"/>
</dbReference>
<dbReference type="Gene3D" id="1.25.40.10">
    <property type="entry name" value="Tetratricopeptide repeat domain"/>
    <property type="match status" value="1"/>
</dbReference>
<comment type="caution">
    <text evidence="1">The sequence shown here is derived from an EMBL/GenBank/DDBJ whole genome shotgun (WGS) entry which is preliminary data.</text>
</comment>
<name>A0A0R2T3R6_9GAMM</name>
<gene>
    <name evidence="1" type="ORF">ABR72_09730</name>
</gene>
<reference evidence="1 2" key="1">
    <citation type="submission" date="2015-10" db="EMBL/GenBank/DDBJ databases">
        <title>Metagenome-Assembled Genomes uncover a global brackish microbiome.</title>
        <authorList>
            <person name="Hugerth L.W."/>
            <person name="Larsson J."/>
            <person name="Alneberg J."/>
            <person name="Lindh M.V."/>
            <person name="Legrand C."/>
            <person name="Pinhassi J."/>
            <person name="Andersson A.F."/>
        </authorList>
    </citation>
    <scope>NUCLEOTIDE SEQUENCE [LARGE SCALE GENOMIC DNA]</scope>
    <source>
        <strain evidence="1">BACL4 MAG-120920-bin41</strain>
    </source>
</reference>
<protein>
    <recommendedName>
        <fullName evidence="3">MalT-like TPR region domain-containing protein</fullName>
    </recommendedName>
</protein>
<dbReference type="EMBL" id="LIBE01000366">
    <property type="protein sequence ID" value="KRO79443.1"/>
    <property type="molecule type" value="Genomic_DNA"/>
</dbReference>
<dbReference type="AlphaFoldDB" id="A0A0R2T3R6"/>
<sequence>MNRSYCGADLVFLWSFSRSQELNVAINEAQFLDAAMTWLGLSKNPYASATQKATAIIGEIGSKRTLIVIDGLDLLQRVERGRGILDAAGIQHLINERTRDGAGLLVTSSRLPAKYLSNRRAGGVLDLSLSGMGLAEAMEFFENEGISTDPIIAEELAEQFGGHPLALKFVSELSASRIERGLDGGLDAGFIGRSLFGHTPRTNKLIKLVSDIHLIAQQSVAWCLQDSAKKVLNTLALIGHGLTLLELIVLLEKYYALRPKTTQRVVRELTEAHLVTISVLDKMASHASKSKAPIPETEPLLRLQPLVADACNVALEQSEPSECKGRRSDLFDGLVALAEVPGITIEDRTRLFLLAVKQGVKAERFEEAYDIYFQRLKQDSAVLGAESKRAEKRTLAVFFERHWDTPLRQFSALARMRLNASAATNLMALGLTAAASAPAFASVRWFISQGYNKDAFQIAGPLMSMLIATGKLGVAQDLMNELAPLDDIETDRALRSAAFSFSGLVAFLQGQKELALQAFEESEAILQTEKIGAPLFPTVSSHYCVFLLEMNQTQQALARSLQTLAWREAGDWQTKVDGPTLEANDLMVLGFAYFRLGFIPEAEELFEKQLSILVAAEEWLYLPAGLVARAQFYAAIGSHAAAKADLNEALRIAERTGAILSRIDALLCFTQLHITEGSLDYARAYLAEARLLSDQIHLAYYADKIQSAENEIDAPSVAAI</sequence>
<dbReference type="SUPFAM" id="SSF48452">
    <property type="entry name" value="TPR-like"/>
    <property type="match status" value="1"/>
</dbReference>